<gene>
    <name evidence="4" type="ORF">GGQ57_000975</name>
</gene>
<keyword evidence="2" id="KW-0472">Membrane</keyword>
<sequence length="790" mass="88280">MNYLRHLLFAGVLLLLLPLGIQAQLTQTVRGQIVDMETKVPLIGATVMLAGSSTGVTTDAAGNFSLGSVPVGRINLQLSYLGYEPLQLTELQLTSGKELVLAIEMKESRQALNEVVVIAHRRKDLPQNDMASVSARTFSVEEARRYAGAVDDPARMAANFAGVTTGSAETNVIIIRGNAPSGVLWRMEGVDIPVPSHFNGGDDVPGGGLFTMFSSSMLANSDFYTGAFPAEYGNAVAGVFDMKFRNGNDRKHEFTAQLGIQGAEFAAEGPFKKDYDGSYLFNVRVSTLGIIKSFISEMSSKQSIHYEDVAFKIILPTRRMGTFSLWGIGGNSQSEREAEDDPAEWTDVSLSSDMKIAYRAGAAGISHKQSFNSSLYLSTTLAATLSDADFEFGRRRVEQPTTSIPDIDNLNRSYKLSLSSRLNHRHSSRWHSRYGIRWDQLFDKIDYRKSDDERSMQTVANKHSNTQLLQAYAQTKYAFNRSFSLTGGLNTTLFALNGDFAIEPRLSVEWTLNSHHSLMLGTGLHSQIAPLYFYFMEVPAANGGITTPNTDLKMTRSLHNVLSYNWAISPLLRLKVEPYFQYLYNVPVLQGGTFSTINLTVQPPLFYQPFVNTGKGMNVGIDFTLERFLQSGYYYMVTFSLFDSRYKDDKGDWHNTLFNTRYVANILGGKEFTFRRKNGLNRVLGLNARIALSGHRPTSPVDLKATLEQQDIVYDESTPFIHRRKGISPVSDISLTYRVNYRRCSGTVAIQVKNLIGKQYMGQSYNQATQQIEDFYFNSMIPFISYKMEF</sequence>
<dbReference type="Gene3D" id="2.170.130.10">
    <property type="entry name" value="TonB-dependent receptor, plug domain"/>
    <property type="match status" value="1"/>
</dbReference>
<evidence type="ECO:0000313" key="4">
    <source>
        <dbReference type="EMBL" id="MBB4621081.1"/>
    </source>
</evidence>
<dbReference type="InterPro" id="IPR036942">
    <property type="entry name" value="Beta-barrel_TonB_sf"/>
</dbReference>
<dbReference type="Gene3D" id="2.60.40.1120">
    <property type="entry name" value="Carboxypeptidase-like, regulatory domain"/>
    <property type="match status" value="1"/>
</dbReference>
<evidence type="ECO:0000256" key="1">
    <source>
        <dbReference type="ARBA" id="ARBA00004442"/>
    </source>
</evidence>
<dbReference type="Gene3D" id="2.40.170.20">
    <property type="entry name" value="TonB-dependent receptor, beta-barrel domain"/>
    <property type="match status" value="1"/>
</dbReference>
<reference evidence="4 5" key="1">
    <citation type="submission" date="2020-08" db="EMBL/GenBank/DDBJ databases">
        <title>Genomic Encyclopedia of Type Strains, Phase IV (KMG-IV): sequencing the most valuable type-strain genomes for metagenomic binning, comparative biology and taxonomic classification.</title>
        <authorList>
            <person name="Goeker M."/>
        </authorList>
    </citation>
    <scope>NUCLEOTIDE SEQUENCE [LARGE SCALE GENOMIC DNA]</scope>
    <source>
        <strain evidence="4 5">DSM 102983</strain>
    </source>
</reference>
<evidence type="ECO:0000256" key="3">
    <source>
        <dbReference type="ARBA" id="ARBA00023237"/>
    </source>
</evidence>
<comment type="caution">
    <text evidence="4">The sequence shown here is derived from an EMBL/GenBank/DDBJ whole genome shotgun (WGS) entry which is preliminary data.</text>
</comment>
<dbReference type="EMBL" id="JACHOC010000002">
    <property type="protein sequence ID" value="MBB4621081.1"/>
    <property type="molecule type" value="Genomic_DNA"/>
</dbReference>
<dbReference type="InterPro" id="IPR008969">
    <property type="entry name" value="CarboxyPept-like_regulatory"/>
</dbReference>
<dbReference type="SUPFAM" id="SSF56935">
    <property type="entry name" value="Porins"/>
    <property type="match status" value="1"/>
</dbReference>
<keyword evidence="5" id="KW-1185">Reference proteome</keyword>
<dbReference type="RefSeq" id="WP_183669260.1">
    <property type="nucleotide sequence ID" value="NZ_BMPB01000003.1"/>
</dbReference>
<accession>A0ABR6KHV0</accession>
<keyword evidence="3" id="KW-0998">Cell outer membrane</keyword>
<organism evidence="4 5">
    <name type="scientific">Parabacteroides faecis</name>
    <dbReference type="NCBI Taxonomy" id="1217282"/>
    <lineage>
        <taxon>Bacteria</taxon>
        <taxon>Pseudomonadati</taxon>
        <taxon>Bacteroidota</taxon>
        <taxon>Bacteroidia</taxon>
        <taxon>Bacteroidales</taxon>
        <taxon>Tannerellaceae</taxon>
        <taxon>Parabacteroides</taxon>
    </lineage>
</organism>
<evidence type="ECO:0000256" key="2">
    <source>
        <dbReference type="ARBA" id="ARBA00023136"/>
    </source>
</evidence>
<evidence type="ECO:0000313" key="5">
    <source>
        <dbReference type="Proteomes" id="UP000533637"/>
    </source>
</evidence>
<dbReference type="Pfam" id="PF13715">
    <property type="entry name" value="CarbopepD_reg_2"/>
    <property type="match status" value="1"/>
</dbReference>
<protein>
    <recommendedName>
        <fullName evidence="6">TonB-dependent receptor</fullName>
    </recommendedName>
</protein>
<comment type="subcellular location">
    <subcellularLocation>
        <location evidence="1">Cell outer membrane</location>
    </subcellularLocation>
</comment>
<proteinExistence type="predicted"/>
<dbReference type="Proteomes" id="UP000533637">
    <property type="component" value="Unassembled WGS sequence"/>
</dbReference>
<dbReference type="InterPro" id="IPR037066">
    <property type="entry name" value="Plug_dom_sf"/>
</dbReference>
<dbReference type="SUPFAM" id="SSF49464">
    <property type="entry name" value="Carboxypeptidase regulatory domain-like"/>
    <property type="match status" value="1"/>
</dbReference>
<name>A0ABR6KHV0_9BACT</name>
<evidence type="ECO:0008006" key="6">
    <source>
        <dbReference type="Google" id="ProtNLM"/>
    </source>
</evidence>